<gene>
    <name evidence="10" type="ORF">FAZ21_07340</name>
</gene>
<keyword evidence="11" id="KW-1185">Reference proteome</keyword>
<evidence type="ECO:0000313" key="10">
    <source>
        <dbReference type="EMBL" id="TJZ74778.1"/>
    </source>
</evidence>
<feature type="site" description="Important for substrate specificity" evidence="9">
    <location>
        <position position="18"/>
    </location>
</feature>
<dbReference type="FunFam" id="3.90.950.10:FF:000005">
    <property type="entry name" value="7-methyl-GTP pyrophosphatase"/>
    <property type="match status" value="1"/>
</dbReference>
<dbReference type="GO" id="GO:0047429">
    <property type="term" value="F:nucleoside triphosphate diphosphatase activity"/>
    <property type="evidence" value="ECO:0007669"/>
    <property type="project" value="InterPro"/>
</dbReference>
<dbReference type="PIRSF" id="PIRSF006305">
    <property type="entry name" value="Maf"/>
    <property type="match status" value="1"/>
</dbReference>
<evidence type="ECO:0000256" key="9">
    <source>
        <dbReference type="HAMAP-Rule" id="MF_00528"/>
    </source>
</evidence>
<comment type="cofactor">
    <cofactor evidence="9">
        <name>a divalent metal cation</name>
        <dbReference type="ChEBI" id="CHEBI:60240"/>
    </cofactor>
</comment>
<dbReference type="InterPro" id="IPR003697">
    <property type="entry name" value="Maf-like"/>
</dbReference>
<dbReference type="Gene3D" id="3.90.950.10">
    <property type="match status" value="1"/>
</dbReference>
<dbReference type="RefSeq" id="WP_136772635.1">
    <property type="nucleotide sequence ID" value="NZ_SUMF01000005.1"/>
</dbReference>
<dbReference type="AlphaFoldDB" id="A0A4V5MR21"/>
<dbReference type="GO" id="GO:0009117">
    <property type="term" value="P:nucleotide metabolic process"/>
    <property type="evidence" value="ECO:0007669"/>
    <property type="project" value="UniProtKB-KW"/>
</dbReference>
<dbReference type="PANTHER" id="PTHR43213:SF10">
    <property type="entry name" value="7-METHYL-GTP PYROPHOSPHATASE"/>
    <property type="match status" value="1"/>
</dbReference>
<protein>
    <recommendedName>
        <fullName evidence="8 9">7-methyl-GTP pyrophosphatase</fullName>
        <shortName evidence="9">m(7)GTP pyrophosphatase</shortName>
        <ecNumber evidence="9">3.6.1.-</ecNumber>
    </recommendedName>
</protein>
<accession>A0A4V5MR21</accession>
<evidence type="ECO:0000256" key="5">
    <source>
        <dbReference type="ARBA" id="ARBA00050213"/>
    </source>
</evidence>
<comment type="subcellular location">
    <subcellularLocation>
        <location evidence="1 9">Cytoplasm</location>
    </subcellularLocation>
</comment>
<comment type="caution">
    <text evidence="10">The sequence shown here is derived from an EMBL/GenBank/DDBJ whole genome shotgun (WGS) entry which is preliminary data.</text>
</comment>
<comment type="catalytic activity">
    <reaction evidence="5 9">
        <text>N(7)-methyl-GTP + H2O = N(7)-methyl-GMP + diphosphate + H(+)</text>
        <dbReference type="Rhea" id="RHEA:58744"/>
        <dbReference type="ChEBI" id="CHEBI:15377"/>
        <dbReference type="ChEBI" id="CHEBI:15378"/>
        <dbReference type="ChEBI" id="CHEBI:33019"/>
        <dbReference type="ChEBI" id="CHEBI:58285"/>
        <dbReference type="ChEBI" id="CHEBI:87133"/>
    </reaction>
</comment>
<dbReference type="CDD" id="cd00555">
    <property type="entry name" value="Maf"/>
    <property type="match status" value="1"/>
</dbReference>
<sequence>MQKQASSPSLVLASTSPYRRELLARLGLPFDVAAPDVDETPLPGESAAATSLRLAVAKAQALAARYPAALLIGSDQVALLDGEQLGKPGTHERAVTQLRAMRGRRIDFHTAVALHNSASGVTHTHVDVTGVTMRDYTDAEIEAYLRREQPYDCAGSAKTEGLGTVMIAALENRDPAAIVGLPLIALCDMLRAEGVALL</sequence>
<feature type="site" description="Important for substrate specificity" evidence="9">
    <location>
        <position position="76"/>
    </location>
</feature>
<evidence type="ECO:0000256" key="7">
    <source>
        <dbReference type="ARBA" id="ARBA00060749"/>
    </source>
</evidence>
<evidence type="ECO:0000256" key="3">
    <source>
        <dbReference type="ARBA" id="ARBA00022801"/>
    </source>
</evidence>
<dbReference type="OrthoDB" id="9813694at2"/>
<evidence type="ECO:0000256" key="6">
    <source>
        <dbReference type="ARBA" id="ARBA00053369"/>
    </source>
</evidence>
<dbReference type="NCBIfam" id="TIGR00172">
    <property type="entry name" value="maf"/>
    <property type="match status" value="1"/>
</dbReference>
<feature type="site" description="Important for substrate specificity" evidence="9">
    <location>
        <position position="160"/>
    </location>
</feature>
<evidence type="ECO:0000256" key="1">
    <source>
        <dbReference type="ARBA" id="ARBA00004496"/>
    </source>
</evidence>
<dbReference type="EMBL" id="SUMF01000005">
    <property type="protein sequence ID" value="TJZ74778.1"/>
    <property type="molecule type" value="Genomic_DNA"/>
</dbReference>
<dbReference type="EC" id="3.6.1.-" evidence="9"/>
<comment type="similarity">
    <text evidence="7 9">Belongs to the Maf family. YceF subfamily.</text>
</comment>
<reference evidence="10 11" key="1">
    <citation type="submission" date="2019-04" db="EMBL/GenBank/DDBJ databases">
        <title>Chitiniphilus eburnea sp. nov., a novel chitinolytic bacterium isolated from aquaculture sludge.</title>
        <authorList>
            <person name="Sheng M."/>
        </authorList>
    </citation>
    <scope>NUCLEOTIDE SEQUENCE [LARGE SCALE GENOMIC DNA]</scope>
    <source>
        <strain evidence="10 11">HX-2-15</strain>
    </source>
</reference>
<dbReference type="HAMAP" id="MF_00528">
    <property type="entry name" value="Maf"/>
    <property type="match status" value="1"/>
</dbReference>
<proteinExistence type="inferred from homology"/>
<evidence type="ECO:0000256" key="2">
    <source>
        <dbReference type="ARBA" id="ARBA00022490"/>
    </source>
</evidence>
<name>A0A4V5MR21_9NEIS</name>
<dbReference type="Proteomes" id="UP000310016">
    <property type="component" value="Unassembled WGS sequence"/>
</dbReference>
<keyword evidence="2 9" id="KW-0963">Cytoplasm</keyword>
<keyword evidence="4 9" id="KW-0546">Nucleotide metabolism</keyword>
<evidence type="ECO:0000256" key="4">
    <source>
        <dbReference type="ARBA" id="ARBA00023080"/>
    </source>
</evidence>
<dbReference type="PANTHER" id="PTHR43213">
    <property type="entry name" value="BIFUNCTIONAL DTTP/UTP PYROPHOSPHATASE/METHYLTRANSFERASE PROTEIN-RELATED"/>
    <property type="match status" value="1"/>
</dbReference>
<evidence type="ECO:0000256" key="8">
    <source>
        <dbReference type="ARBA" id="ARBA00068163"/>
    </source>
</evidence>
<keyword evidence="3 9" id="KW-0378">Hydrolase</keyword>
<dbReference type="InterPro" id="IPR029001">
    <property type="entry name" value="ITPase-like_fam"/>
</dbReference>
<dbReference type="GO" id="GO:0005737">
    <property type="term" value="C:cytoplasm"/>
    <property type="evidence" value="ECO:0007669"/>
    <property type="project" value="UniProtKB-SubCell"/>
</dbReference>
<comment type="function">
    <text evidence="6 9">Nucleoside triphosphate pyrophosphatase that hydrolyzes 7-methyl-GTP (m(7)GTP). May have a dual role in cell division arrest and in preventing the incorporation of modified nucleotides into cellular nucleic acids.</text>
</comment>
<dbReference type="SUPFAM" id="SSF52972">
    <property type="entry name" value="ITPase-like"/>
    <property type="match status" value="1"/>
</dbReference>
<feature type="active site" description="Proton acceptor" evidence="9">
    <location>
        <position position="75"/>
    </location>
</feature>
<dbReference type="Pfam" id="PF02545">
    <property type="entry name" value="Maf"/>
    <property type="match status" value="1"/>
</dbReference>
<comment type="caution">
    <text evidence="9">Lacks conserved residue(s) required for the propagation of feature annotation.</text>
</comment>
<evidence type="ECO:0000313" key="11">
    <source>
        <dbReference type="Proteomes" id="UP000310016"/>
    </source>
</evidence>
<organism evidence="10 11">
    <name type="scientific">Chitiniphilus eburneus</name>
    <dbReference type="NCBI Taxonomy" id="2571148"/>
    <lineage>
        <taxon>Bacteria</taxon>
        <taxon>Pseudomonadati</taxon>
        <taxon>Pseudomonadota</taxon>
        <taxon>Betaproteobacteria</taxon>
        <taxon>Neisseriales</taxon>
        <taxon>Chitinibacteraceae</taxon>
        <taxon>Chitiniphilus</taxon>
    </lineage>
</organism>